<dbReference type="CDD" id="cd00371">
    <property type="entry name" value="HMA"/>
    <property type="match status" value="1"/>
</dbReference>
<dbReference type="EMBL" id="OMOQ01000001">
    <property type="protein sequence ID" value="SPH18252.1"/>
    <property type="molecule type" value="Genomic_DNA"/>
</dbReference>
<proteinExistence type="predicted"/>
<name>A0A2R8B6S3_9RHOB</name>
<dbReference type="InterPro" id="IPR006121">
    <property type="entry name" value="HMA_dom"/>
</dbReference>
<evidence type="ECO:0000313" key="3">
    <source>
        <dbReference type="Proteomes" id="UP000244924"/>
    </source>
</evidence>
<dbReference type="PROSITE" id="PS50846">
    <property type="entry name" value="HMA_2"/>
    <property type="match status" value="1"/>
</dbReference>
<organism evidence="2 3">
    <name type="scientific">Albidovulum aquaemixtae</name>
    <dbReference type="NCBI Taxonomy" id="1542388"/>
    <lineage>
        <taxon>Bacteria</taxon>
        <taxon>Pseudomonadati</taxon>
        <taxon>Pseudomonadota</taxon>
        <taxon>Alphaproteobacteria</taxon>
        <taxon>Rhodobacterales</taxon>
        <taxon>Paracoccaceae</taxon>
        <taxon>Albidovulum</taxon>
    </lineage>
</organism>
<dbReference type="InterPro" id="IPR036163">
    <property type="entry name" value="HMA_dom_sf"/>
</dbReference>
<feature type="domain" description="HMA" evidence="1">
    <location>
        <begin position="1"/>
        <end position="63"/>
    </location>
</feature>
<dbReference type="RefSeq" id="WP_108852605.1">
    <property type="nucleotide sequence ID" value="NZ_OMOQ01000001.1"/>
</dbReference>
<dbReference type="OrthoDB" id="9801832at2"/>
<evidence type="ECO:0000259" key="1">
    <source>
        <dbReference type="PROSITE" id="PS50846"/>
    </source>
</evidence>
<dbReference type="Proteomes" id="UP000244924">
    <property type="component" value="Unassembled WGS sequence"/>
</dbReference>
<dbReference type="Gene3D" id="3.30.70.100">
    <property type="match status" value="1"/>
</dbReference>
<keyword evidence="3" id="KW-1185">Reference proteome</keyword>
<evidence type="ECO:0000313" key="2">
    <source>
        <dbReference type="EMBL" id="SPH18252.1"/>
    </source>
</evidence>
<dbReference type="SUPFAM" id="SSF55008">
    <property type="entry name" value="HMA, heavy metal-associated domain"/>
    <property type="match status" value="1"/>
</dbReference>
<dbReference type="Pfam" id="PF00403">
    <property type="entry name" value="HMA"/>
    <property type="match status" value="1"/>
</dbReference>
<sequence length="69" mass="7346">MTRFDVPDMSCGHCRAAIEKAIRSVDPLAKVDCDLNARIVGVLSALDPDGLVMAMREAGYKATPLAAAR</sequence>
<reference evidence="2 3" key="1">
    <citation type="submission" date="2018-03" db="EMBL/GenBank/DDBJ databases">
        <authorList>
            <person name="Keele B.F."/>
        </authorList>
    </citation>
    <scope>NUCLEOTIDE SEQUENCE [LARGE SCALE GENOMIC DNA]</scope>
    <source>
        <strain evidence="2 3">CECT 8626</strain>
    </source>
</reference>
<protein>
    <recommendedName>
        <fullName evidence="1">HMA domain-containing protein</fullName>
    </recommendedName>
</protein>
<dbReference type="AlphaFoldDB" id="A0A2R8B6S3"/>
<gene>
    <name evidence="2" type="ORF">DEA8626_01784</name>
</gene>
<accession>A0A2R8B6S3</accession>
<dbReference type="GO" id="GO:0046872">
    <property type="term" value="F:metal ion binding"/>
    <property type="evidence" value="ECO:0007669"/>
    <property type="project" value="InterPro"/>
</dbReference>